<dbReference type="GO" id="GO:0005509">
    <property type="term" value="F:calcium ion binding"/>
    <property type="evidence" value="ECO:0007669"/>
    <property type="project" value="InterPro"/>
</dbReference>
<evidence type="ECO:0000313" key="20">
    <source>
        <dbReference type="EMBL" id="KAF7694341.1"/>
    </source>
</evidence>
<dbReference type="InterPro" id="IPR050557">
    <property type="entry name" value="RTX_toxin/Mannuronan_C5-epim"/>
</dbReference>
<evidence type="ECO:0000256" key="3">
    <source>
        <dbReference type="ARBA" id="ARBA00004551"/>
    </source>
</evidence>
<evidence type="ECO:0000256" key="13">
    <source>
        <dbReference type="ARBA" id="ARBA00022813"/>
    </source>
</evidence>
<dbReference type="Gene3D" id="3.40.50.11050">
    <property type="match status" value="1"/>
</dbReference>
<evidence type="ECO:0000259" key="19">
    <source>
        <dbReference type="PROSITE" id="PS51771"/>
    </source>
</evidence>
<keyword evidence="12" id="KW-0788">Thiol protease</keyword>
<gene>
    <name evidence="20" type="ORF">HF521_008094</name>
</gene>
<dbReference type="GO" id="GO:0006508">
    <property type="term" value="P:proteolysis"/>
    <property type="evidence" value="ECO:0007669"/>
    <property type="project" value="UniProtKB-KW"/>
</dbReference>
<evidence type="ECO:0000256" key="12">
    <source>
        <dbReference type="ARBA" id="ARBA00022807"/>
    </source>
</evidence>
<evidence type="ECO:0000256" key="6">
    <source>
        <dbReference type="ARBA" id="ARBA00022656"/>
    </source>
</evidence>
<keyword evidence="7" id="KW-0645">Protease</keyword>
<dbReference type="PROSITE" id="PS00330">
    <property type="entry name" value="HEMOLYSIN_CALCIUM"/>
    <property type="match status" value="1"/>
</dbReference>
<keyword evidence="8" id="KW-0808">Transferase</keyword>
<comment type="cofactor">
    <cofactor evidence="1">
        <name>Mg(2+)</name>
        <dbReference type="ChEBI" id="CHEBI:18420"/>
    </cofactor>
</comment>
<dbReference type="PANTHER" id="PTHR38340:SF1">
    <property type="entry name" value="S-LAYER PROTEIN"/>
    <property type="match status" value="1"/>
</dbReference>
<dbReference type="GO" id="GO:0043657">
    <property type="term" value="C:host cell"/>
    <property type="evidence" value="ECO:0007669"/>
    <property type="project" value="UniProtKB-SubCell"/>
</dbReference>
<keyword evidence="15" id="KW-1043">Host membrane</keyword>
<dbReference type="GO" id="GO:0008234">
    <property type="term" value="F:cysteine-type peptidase activity"/>
    <property type="evidence" value="ECO:0007669"/>
    <property type="project" value="UniProtKB-KW"/>
</dbReference>
<dbReference type="Proteomes" id="UP000606274">
    <property type="component" value="Unassembled WGS sequence"/>
</dbReference>
<accession>A0A8T0AQT2</accession>
<keyword evidence="21" id="KW-1185">Reference proteome</keyword>
<evidence type="ECO:0000256" key="2">
    <source>
        <dbReference type="ARBA" id="ARBA00004340"/>
    </source>
</evidence>
<evidence type="ECO:0000256" key="8">
    <source>
        <dbReference type="ARBA" id="ARBA00022679"/>
    </source>
</evidence>
<dbReference type="InterPro" id="IPR011049">
    <property type="entry name" value="Serralysin-like_metalloprot_C"/>
</dbReference>
<dbReference type="GO" id="GO:0008289">
    <property type="term" value="F:lipid binding"/>
    <property type="evidence" value="ECO:0007669"/>
    <property type="project" value="UniProtKB-KW"/>
</dbReference>
<keyword evidence="6" id="KW-0800">Toxin</keyword>
<dbReference type="AlphaFoldDB" id="A0A8T0AQT2"/>
<keyword evidence="9" id="KW-0479">Metal-binding</keyword>
<protein>
    <recommendedName>
        <fullName evidence="19">Peptidase C80 domain-containing protein</fullName>
    </recommendedName>
</protein>
<evidence type="ECO:0000256" key="17">
    <source>
        <dbReference type="ARBA" id="ARBA00023121"/>
    </source>
</evidence>
<dbReference type="EMBL" id="JABFDY010000018">
    <property type="protein sequence ID" value="KAF7694341.1"/>
    <property type="molecule type" value="Genomic_DNA"/>
</dbReference>
<comment type="subcellular location">
    <subcellularLocation>
        <location evidence="2">Host cell</location>
    </subcellularLocation>
    <subcellularLocation>
        <location evidence="3">Host membrane</location>
    </subcellularLocation>
    <subcellularLocation>
        <location evidence="4">Secreted</location>
    </subcellularLocation>
</comment>
<dbReference type="Pfam" id="PF11713">
    <property type="entry name" value="Peptidase_C80"/>
    <property type="match status" value="1"/>
</dbReference>
<evidence type="ECO:0000256" key="1">
    <source>
        <dbReference type="ARBA" id="ARBA00001946"/>
    </source>
</evidence>
<keyword evidence="13" id="KW-0068">Autocatalytic cleavage</keyword>
<dbReference type="PANTHER" id="PTHR38340">
    <property type="entry name" value="S-LAYER PROTEIN"/>
    <property type="match status" value="1"/>
</dbReference>
<evidence type="ECO:0000256" key="7">
    <source>
        <dbReference type="ARBA" id="ARBA00022670"/>
    </source>
</evidence>
<dbReference type="InterPro" id="IPR038383">
    <property type="entry name" value="CPD_dom_sf"/>
</dbReference>
<dbReference type="Gene3D" id="2.150.10.10">
    <property type="entry name" value="Serralysin-like metalloprotease, C-terminal"/>
    <property type="match status" value="3"/>
</dbReference>
<keyword evidence="10" id="KW-0677">Repeat</keyword>
<keyword evidence="14" id="KW-0460">Magnesium</keyword>
<evidence type="ECO:0000256" key="9">
    <source>
        <dbReference type="ARBA" id="ARBA00022723"/>
    </source>
</evidence>
<comment type="caution">
    <text evidence="20">The sequence shown here is derived from an EMBL/GenBank/DDBJ whole genome shotgun (WGS) entry which is preliminary data.</text>
</comment>
<sequence>MHLGGYKAEKVADIIEHMNIKENQIKTISVVACEVGSDETFRSTLLKELHARSIKTKLHLRSSLLQVTHTGQKITAEINPDGLIWKHNDDSKKVVLKLDRNEHVHSELQKTFGEKVQKLHVKPDSVTIRDGEFQCELVFDTNLAEVKKWKFPLPEESKILMEKLKTNVKEVSEMTTIHTTSVHLEEAGKLLGVTGLLLSAQGAVKAFEHGDIKTGVVATLQTIHGVTGMTLAALGQQVTVVAENKAMKAISTGLKNPAFKRTMGIVMPVTGIAFGIYNIAEDLKRGGAQGMIDLTLDTLMVDLDIVEFVQPELAPIIIPVNLVLGAIRMTIDNIYLDIEYELKILPSDATVLDKIRAVIVGFGEAVFHTMLDIESFFYTIPYREIENGHRIVKEISDYHEYFSKTEVQAGRKAINFAGDGVLFDISKVVFSSVKLVAKGVNMMSKPEGQLVDTNEYLLLTVTNIVGSPYDDRLIGNSQKNLIDGGGGQDFLMAGNAQGNTFYPRSGSDFLQGRGGQDLYIVTPGLGVKIIDNSSPDMALDTLFFNVNYSLIIVKCFDTNLLLLVNGNKEVWIINWFKSKMSQHLQVQTADGIIFSFQSSKCTENMKLPKSMDYRKSQPGQKMLMNRWEFVSVEKMYGSPGFDIMVGNNNDNWLDPFTGGAFMEGGEGMDTYIVKPEYGIRLEIDNFANDEKIDTVLFQAEFLSTPFRVDGENDDIIISAINKGENMMVKLRNYRAGQQHQHLSFQSADGVHFRVRSPVANQSEVLQDPWIEAFKVILKDKQSDCYIDLSSQENLSTVYRVQGCSDQSNDIQGNDQDNTLIGGSKNDVLEGGDGHDSLIGGDGNDILIGSQGNDTLYGGDGDDTLLGSIGWDIFVPGLGADVIDGGPGQDTVLYQGDHEKGEGVYVSLLSGEGHQADAEGDVLKDVENVIGTIYSDILVSGYEPALLKGSDGDDVLVSVTAGDYLIGGEGRDIYMITVLLSPQRIHQAST</sequence>
<evidence type="ECO:0000256" key="10">
    <source>
        <dbReference type="ARBA" id="ARBA00022737"/>
    </source>
</evidence>
<keyword evidence="17" id="KW-0446">Lipid-binding</keyword>
<name>A0A8T0AQT2_SILME</name>
<dbReference type="PROSITE" id="PS51771">
    <property type="entry name" value="CGT_MARTX_CPD"/>
    <property type="match status" value="1"/>
</dbReference>
<dbReference type="GO" id="GO:0005576">
    <property type="term" value="C:extracellular region"/>
    <property type="evidence" value="ECO:0007669"/>
    <property type="project" value="UniProtKB-SubCell"/>
</dbReference>
<evidence type="ECO:0000256" key="18">
    <source>
        <dbReference type="ARBA" id="ARBA00023136"/>
    </source>
</evidence>
<dbReference type="SUPFAM" id="SSF51120">
    <property type="entry name" value="beta-Roll"/>
    <property type="match status" value="4"/>
</dbReference>
<evidence type="ECO:0000256" key="16">
    <source>
        <dbReference type="ARBA" id="ARBA00023026"/>
    </source>
</evidence>
<evidence type="ECO:0000313" key="21">
    <source>
        <dbReference type="Proteomes" id="UP000606274"/>
    </source>
</evidence>
<proteinExistence type="predicted"/>
<dbReference type="InterPro" id="IPR001343">
    <property type="entry name" value="Hemolysn_Ca-bd"/>
</dbReference>
<evidence type="ECO:0000256" key="5">
    <source>
        <dbReference type="ARBA" id="ARBA00022525"/>
    </source>
</evidence>
<dbReference type="InterPro" id="IPR020974">
    <property type="entry name" value="CPD_dom"/>
</dbReference>
<organism evidence="20 21">
    <name type="scientific">Silurus meridionalis</name>
    <name type="common">Southern catfish</name>
    <name type="synonym">Silurus soldatovi meridionalis</name>
    <dbReference type="NCBI Taxonomy" id="175797"/>
    <lineage>
        <taxon>Eukaryota</taxon>
        <taxon>Metazoa</taxon>
        <taxon>Chordata</taxon>
        <taxon>Craniata</taxon>
        <taxon>Vertebrata</taxon>
        <taxon>Euteleostomi</taxon>
        <taxon>Actinopterygii</taxon>
        <taxon>Neopterygii</taxon>
        <taxon>Teleostei</taxon>
        <taxon>Ostariophysi</taxon>
        <taxon>Siluriformes</taxon>
        <taxon>Siluridae</taxon>
        <taxon>Silurus</taxon>
    </lineage>
</organism>
<dbReference type="GO" id="GO:0090729">
    <property type="term" value="F:toxin activity"/>
    <property type="evidence" value="ECO:0007669"/>
    <property type="project" value="UniProtKB-KW"/>
</dbReference>
<evidence type="ECO:0000256" key="14">
    <source>
        <dbReference type="ARBA" id="ARBA00022842"/>
    </source>
</evidence>
<dbReference type="GO" id="GO:0016740">
    <property type="term" value="F:transferase activity"/>
    <property type="evidence" value="ECO:0007669"/>
    <property type="project" value="UniProtKB-KW"/>
</dbReference>
<keyword evidence="11" id="KW-0378">Hydrolase</keyword>
<feature type="domain" description="Peptidase C80" evidence="19">
    <location>
        <begin position="1"/>
        <end position="100"/>
    </location>
</feature>
<evidence type="ECO:0000256" key="15">
    <source>
        <dbReference type="ARBA" id="ARBA00022870"/>
    </source>
</evidence>
<dbReference type="Pfam" id="PF00353">
    <property type="entry name" value="HemolysinCabind"/>
    <property type="match status" value="4"/>
</dbReference>
<keyword evidence="18" id="KW-0472">Membrane</keyword>
<keyword evidence="16" id="KW-0843">Virulence</keyword>
<dbReference type="PRINTS" id="PR00313">
    <property type="entry name" value="CABNDNGRPT"/>
</dbReference>
<dbReference type="InterPro" id="IPR018511">
    <property type="entry name" value="Hemolysin-typ_Ca-bd_CS"/>
</dbReference>
<evidence type="ECO:0000256" key="4">
    <source>
        <dbReference type="ARBA" id="ARBA00004613"/>
    </source>
</evidence>
<reference evidence="20" key="1">
    <citation type="submission" date="2020-08" db="EMBL/GenBank/DDBJ databases">
        <title>Chromosome-level assembly of Southern catfish (Silurus meridionalis) provides insights into visual adaptation to the nocturnal and benthic lifestyles.</title>
        <authorList>
            <person name="Zhang Y."/>
            <person name="Wang D."/>
            <person name="Peng Z."/>
        </authorList>
    </citation>
    <scope>NUCLEOTIDE SEQUENCE</scope>
    <source>
        <strain evidence="20">SWU-2019-XX</strain>
        <tissue evidence="20">Muscle</tissue>
    </source>
</reference>
<keyword evidence="5" id="KW-0964">Secreted</keyword>
<evidence type="ECO:0000256" key="11">
    <source>
        <dbReference type="ARBA" id="ARBA00022801"/>
    </source>
</evidence>